<accession>A0A830I1V2</accession>
<comment type="caution">
    <text evidence="2">The sequence shown here is derived from an EMBL/GenBank/DDBJ whole genome shotgun (WGS) entry which is preliminary data.</text>
</comment>
<feature type="compositionally biased region" description="Acidic residues" evidence="1">
    <location>
        <begin position="195"/>
        <end position="205"/>
    </location>
</feature>
<evidence type="ECO:0000313" key="2">
    <source>
        <dbReference type="EMBL" id="GHP12030.1"/>
    </source>
</evidence>
<feature type="region of interest" description="Disordered" evidence="1">
    <location>
        <begin position="260"/>
        <end position="279"/>
    </location>
</feature>
<protein>
    <submittedName>
        <fullName evidence="2">Uncharacterized protein</fullName>
    </submittedName>
</protein>
<proteinExistence type="predicted"/>
<dbReference type="AlphaFoldDB" id="A0A830I1V2"/>
<evidence type="ECO:0000256" key="1">
    <source>
        <dbReference type="SAM" id="MobiDB-lite"/>
    </source>
</evidence>
<gene>
    <name evidence="2" type="ORF">PPROV_001075700</name>
</gene>
<feature type="region of interest" description="Disordered" evidence="1">
    <location>
        <begin position="1"/>
        <end position="108"/>
    </location>
</feature>
<feature type="region of interest" description="Disordered" evidence="1">
    <location>
        <begin position="376"/>
        <end position="411"/>
    </location>
</feature>
<dbReference type="EMBL" id="BNJQ01000038">
    <property type="protein sequence ID" value="GHP12030.1"/>
    <property type="molecule type" value="Genomic_DNA"/>
</dbReference>
<feature type="compositionally biased region" description="Basic and acidic residues" evidence="1">
    <location>
        <begin position="209"/>
        <end position="218"/>
    </location>
</feature>
<feature type="region of interest" description="Disordered" evidence="1">
    <location>
        <begin position="121"/>
        <end position="165"/>
    </location>
</feature>
<sequence>MASSPTRGEGGGETTRRIRRRIRRDTTAAKADVCGEQMTTPLMITTTQNKKNQPQPQQPDESPAPEELLPMPSSSSDGYVYYTPYETSASTGDNNNNNNNSGGSSSSSSIYKTAYCCYDSSSSIDKEEEEEGGGGGGDDDDNNDDDRVHHNDDHEQQTTSTSSLPPTALALHMLASYGGGADVLAQTSSSSTDKQEEEEDDDDGSGGEGVHHHDDHEQQTTPTPSLPPAALALHMLASYGGGADVLAQTFRGFCPAMRVRKKTTAASRQPGGGSAPIRRRHTDLSSLNFLPRHMMNDAATMSPPSTTTNRSLLALDVKAVARFMHAALHDVVTDIAEAHELAEALVEAIGTDEGQLEWNSLANGLRLFGCVFSKEVQEEDSETPPSTHTSSNVGSGTRKVPPSTISSFASDVAPAPVQRTAFRSAAQMTTPTTAADYELAVDSSIARIGSATLHADSAVGVGVLAAAPVAEEEEEEGATQRGVAAAEHDMEETSSHSPRMTPRPFLGRNLSHLGSEPLATATYAGTVAATWRQHFAAPDAQSPQWSYSARYGGLRRVIKSHCLHASSAFGHLTTVEAQLARQTAPRQLTLLSRSSTPRFPFGKLWVVDRRLELSEENDGGKVVVHARLWAGLKATTPFDGFAAIKAALGGAVLRDDCTSFLARLSPGA</sequence>
<keyword evidence="3" id="KW-1185">Reference proteome</keyword>
<name>A0A830I1V2_9CHLO</name>
<feature type="compositionally biased region" description="Acidic residues" evidence="1">
    <location>
        <begin position="126"/>
        <end position="144"/>
    </location>
</feature>
<feature type="region of interest" description="Disordered" evidence="1">
    <location>
        <begin position="183"/>
        <end position="227"/>
    </location>
</feature>
<feature type="region of interest" description="Disordered" evidence="1">
    <location>
        <begin position="470"/>
        <end position="511"/>
    </location>
</feature>
<organism evidence="2 3">
    <name type="scientific">Pycnococcus provasolii</name>
    <dbReference type="NCBI Taxonomy" id="41880"/>
    <lineage>
        <taxon>Eukaryota</taxon>
        <taxon>Viridiplantae</taxon>
        <taxon>Chlorophyta</taxon>
        <taxon>Pseudoscourfieldiophyceae</taxon>
        <taxon>Pseudoscourfieldiales</taxon>
        <taxon>Pycnococcaceae</taxon>
        <taxon>Pycnococcus</taxon>
    </lineage>
</organism>
<evidence type="ECO:0000313" key="3">
    <source>
        <dbReference type="Proteomes" id="UP000660262"/>
    </source>
</evidence>
<feature type="compositionally biased region" description="Low complexity" evidence="1">
    <location>
        <begin position="94"/>
        <end position="108"/>
    </location>
</feature>
<feature type="compositionally biased region" description="Polar residues" evidence="1">
    <location>
        <begin position="383"/>
        <end position="395"/>
    </location>
</feature>
<reference evidence="2" key="1">
    <citation type="submission" date="2020-10" db="EMBL/GenBank/DDBJ databases">
        <title>Unveiling of a novel bifunctional photoreceptor, Dualchrome1, isolated from a cosmopolitan green alga.</title>
        <authorList>
            <person name="Suzuki S."/>
            <person name="Kawachi M."/>
        </authorList>
    </citation>
    <scope>NUCLEOTIDE SEQUENCE</scope>
    <source>
        <strain evidence="2">NIES 2893</strain>
    </source>
</reference>
<feature type="compositionally biased region" description="Basic and acidic residues" evidence="1">
    <location>
        <begin position="145"/>
        <end position="156"/>
    </location>
</feature>
<dbReference type="Proteomes" id="UP000660262">
    <property type="component" value="Unassembled WGS sequence"/>
</dbReference>
<feature type="compositionally biased region" description="Low complexity" evidence="1">
    <location>
        <begin position="45"/>
        <end position="76"/>
    </location>
</feature>